<dbReference type="InterPro" id="IPR003439">
    <property type="entry name" value="ABC_transporter-like_ATP-bd"/>
</dbReference>
<comment type="caution">
    <text evidence="5">The sequence shown here is derived from an EMBL/GenBank/DDBJ whole genome shotgun (WGS) entry which is preliminary data.</text>
</comment>
<gene>
    <name evidence="5" type="ORF">NFI95_06960</name>
</gene>
<dbReference type="SMART" id="SM00382">
    <property type="entry name" value="AAA"/>
    <property type="match status" value="1"/>
</dbReference>
<dbReference type="EMBL" id="JAMSKV010000004">
    <property type="protein sequence ID" value="MCQ8278186.1"/>
    <property type="molecule type" value="Genomic_DNA"/>
</dbReference>
<dbReference type="InterPro" id="IPR050093">
    <property type="entry name" value="ABC_SmlMolc_Importer"/>
</dbReference>
<dbReference type="PANTHER" id="PTHR42781">
    <property type="entry name" value="SPERMIDINE/PUTRESCINE IMPORT ATP-BINDING PROTEIN POTA"/>
    <property type="match status" value="1"/>
</dbReference>
<dbReference type="RefSeq" id="WP_422863646.1">
    <property type="nucleotide sequence ID" value="NZ_JAMSKV010000004.1"/>
</dbReference>
<keyword evidence="2" id="KW-0547">Nucleotide-binding</keyword>
<evidence type="ECO:0000313" key="6">
    <source>
        <dbReference type="Proteomes" id="UP001524587"/>
    </source>
</evidence>
<reference evidence="5 6" key="1">
    <citation type="submission" date="2022-06" db="EMBL/GenBank/DDBJ databases">
        <title>Endosaccharibacter gen. nov., sp. nov., endophytic bacteria isolated from sugarcane.</title>
        <authorList>
            <person name="Pitiwittayakul N."/>
            <person name="Yukphan P."/>
            <person name="Charoenyingcharoen P."/>
            <person name="Tanasupawat S."/>
        </authorList>
    </citation>
    <scope>NUCLEOTIDE SEQUENCE [LARGE SCALE GENOMIC DNA]</scope>
    <source>
        <strain evidence="5 6">KSS8</strain>
    </source>
</reference>
<protein>
    <submittedName>
        <fullName evidence="5">Sulfate/molybdate ABC transporter ATP-binding protein</fullName>
    </submittedName>
</protein>
<sequence>MTGNGMGVALRNVSCVFGRTPAVRGIDLEVARGEFLALVGPSGAGKTTLLRIIAGLQPGYEGSVRIGVRDVTRVPARDRNIGFAFQNYALFPHMNVAANVAFGLTVRPRATRPGRGEIRDRVEALLQLVQVGDLAGRYPSQLSGGQRQRVSLARALATEPELLLLDEPFGALDPLVRKEIRAWLRGLHNRLGLTSILVTHDQEEALEVADRIAVLRDGRIEQIGTPAMLEDAPASPFVHRFLGETVSLPGCIVGGAIRLGGAWEGTGIVPPRVSAPDGPVLLMARPHTIGLLPASGHAPAAEVAGVSRRGAFLRYRVAPAGYPPESGIEIHVPADRPSIPVGRACRLDFSRAHMFPDRATSSVSDAPGLVTA</sequence>
<keyword evidence="6" id="KW-1185">Reference proteome</keyword>
<evidence type="ECO:0000259" key="4">
    <source>
        <dbReference type="PROSITE" id="PS50893"/>
    </source>
</evidence>
<organism evidence="5 6">
    <name type="scientific">Endosaccharibacter trunci</name>
    <dbReference type="NCBI Taxonomy" id="2812733"/>
    <lineage>
        <taxon>Bacteria</taxon>
        <taxon>Pseudomonadati</taxon>
        <taxon>Pseudomonadota</taxon>
        <taxon>Alphaproteobacteria</taxon>
        <taxon>Acetobacterales</taxon>
        <taxon>Acetobacteraceae</taxon>
        <taxon>Endosaccharibacter</taxon>
    </lineage>
</organism>
<evidence type="ECO:0000313" key="5">
    <source>
        <dbReference type="EMBL" id="MCQ8278186.1"/>
    </source>
</evidence>
<dbReference type="PANTHER" id="PTHR42781:SF4">
    <property type="entry name" value="SPERMIDINE_PUTRESCINE IMPORT ATP-BINDING PROTEIN POTA"/>
    <property type="match status" value="1"/>
</dbReference>
<accession>A0ABT1W5L8</accession>
<evidence type="ECO:0000256" key="2">
    <source>
        <dbReference type="ARBA" id="ARBA00022741"/>
    </source>
</evidence>
<keyword evidence="1" id="KW-0813">Transport</keyword>
<dbReference type="PROSITE" id="PS50893">
    <property type="entry name" value="ABC_TRANSPORTER_2"/>
    <property type="match status" value="1"/>
</dbReference>
<dbReference type="PROSITE" id="PS00211">
    <property type="entry name" value="ABC_TRANSPORTER_1"/>
    <property type="match status" value="1"/>
</dbReference>
<dbReference type="SUPFAM" id="SSF52540">
    <property type="entry name" value="P-loop containing nucleoside triphosphate hydrolases"/>
    <property type="match status" value="1"/>
</dbReference>
<dbReference type="Proteomes" id="UP001524587">
    <property type="component" value="Unassembled WGS sequence"/>
</dbReference>
<name>A0ABT1W5L8_9PROT</name>
<dbReference type="Pfam" id="PF00005">
    <property type="entry name" value="ABC_tran"/>
    <property type="match status" value="1"/>
</dbReference>
<dbReference type="InterPro" id="IPR017871">
    <property type="entry name" value="ABC_transporter-like_CS"/>
</dbReference>
<dbReference type="InterPro" id="IPR003593">
    <property type="entry name" value="AAA+_ATPase"/>
</dbReference>
<keyword evidence="3 5" id="KW-0067">ATP-binding</keyword>
<dbReference type="InterPro" id="IPR027417">
    <property type="entry name" value="P-loop_NTPase"/>
</dbReference>
<dbReference type="Gene3D" id="3.40.50.300">
    <property type="entry name" value="P-loop containing nucleotide triphosphate hydrolases"/>
    <property type="match status" value="1"/>
</dbReference>
<dbReference type="GO" id="GO:0005524">
    <property type="term" value="F:ATP binding"/>
    <property type="evidence" value="ECO:0007669"/>
    <property type="project" value="UniProtKB-KW"/>
</dbReference>
<evidence type="ECO:0000256" key="3">
    <source>
        <dbReference type="ARBA" id="ARBA00022840"/>
    </source>
</evidence>
<proteinExistence type="predicted"/>
<evidence type="ECO:0000256" key="1">
    <source>
        <dbReference type="ARBA" id="ARBA00022448"/>
    </source>
</evidence>
<feature type="domain" description="ABC transporter" evidence="4">
    <location>
        <begin position="8"/>
        <end position="242"/>
    </location>
</feature>